<dbReference type="OMA" id="CAAKAHE"/>
<keyword evidence="3 10" id="KW-0813">Transport</keyword>
<keyword evidence="5 10" id="KW-0762">Sugar transport</keyword>
<feature type="transmembrane region" description="Helical" evidence="10">
    <location>
        <begin position="6"/>
        <end position="25"/>
    </location>
</feature>
<dbReference type="PANTHER" id="PTHR10791">
    <property type="entry name" value="RAG1-ACTIVATING PROTEIN 1"/>
    <property type="match status" value="1"/>
</dbReference>
<dbReference type="Pfam" id="PF03083">
    <property type="entry name" value="MtN3_slv"/>
    <property type="match status" value="2"/>
</dbReference>
<dbReference type="PANTHER" id="PTHR10791:SF226">
    <property type="entry name" value="BIDIRECTIONAL SUGAR TRANSPORTER SWEET"/>
    <property type="match status" value="1"/>
</dbReference>
<keyword evidence="8 10" id="KW-1133">Transmembrane helix</keyword>
<organism evidence="12 13">
    <name type="scientific">Manihot esculenta</name>
    <name type="common">Cassava</name>
    <name type="synonym">Jatropha manihot</name>
    <dbReference type="NCBI Taxonomy" id="3983"/>
    <lineage>
        <taxon>Eukaryota</taxon>
        <taxon>Viridiplantae</taxon>
        <taxon>Streptophyta</taxon>
        <taxon>Embryophyta</taxon>
        <taxon>Tracheophyta</taxon>
        <taxon>Spermatophyta</taxon>
        <taxon>Magnoliopsida</taxon>
        <taxon>eudicotyledons</taxon>
        <taxon>Gunneridae</taxon>
        <taxon>Pentapetalae</taxon>
        <taxon>rosids</taxon>
        <taxon>fabids</taxon>
        <taxon>Malpighiales</taxon>
        <taxon>Euphorbiaceae</taxon>
        <taxon>Crotonoideae</taxon>
        <taxon>Manihoteae</taxon>
        <taxon>Manihot</taxon>
    </lineage>
</organism>
<evidence type="ECO:0000256" key="9">
    <source>
        <dbReference type="ARBA" id="ARBA00023136"/>
    </source>
</evidence>
<comment type="similarity">
    <text evidence="2 10">Belongs to the SWEET sugar transporter family.</text>
</comment>
<keyword evidence="6 10" id="KW-0812">Transmembrane</keyword>
<evidence type="ECO:0000256" key="5">
    <source>
        <dbReference type="ARBA" id="ARBA00022597"/>
    </source>
</evidence>
<dbReference type="GO" id="GO:0016020">
    <property type="term" value="C:membrane"/>
    <property type="evidence" value="ECO:0000318"/>
    <property type="project" value="GO_Central"/>
</dbReference>
<feature type="region of interest" description="Disordered" evidence="11">
    <location>
        <begin position="258"/>
        <end position="281"/>
    </location>
</feature>
<accession>A0A2C9UIU4</accession>
<feature type="transmembrane region" description="Helical" evidence="10">
    <location>
        <begin position="45"/>
        <end position="63"/>
    </location>
</feature>
<dbReference type="Proteomes" id="UP000091857">
    <property type="component" value="Chromosome 14"/>
</dbReference>
<dbReference type="AlphaFoldDB" id="A0A2C9UIU4"/>
<comment type="function">
    <text evidence="10">Mediates both low-affinity uptake and efflux of sugar across the membrane.</text>
</comment>
<dbReference type="FunFam" id="1.20.1280.290:FF:000003">
    <property type="entry name" value="Bidirectional sugar transporter SWEET"/>
    <property type="match status" value="1"/>
</dbReference>
<dbReference type="Gramene" id="Manes.14G047800.1.v8.1">
    <property type="protein sequence ID" value="Manes.14G047800.1.v8.1.CDS"/>
    <property type="gene ID" value="Manes.14G047800.v8.1"/>
</dbReference>
<reference evidence="13" key="1">
    <citation type="journal article" date="2016" name="Nat. Biotechnol.">
        <title>Sequencing wild and cultivated cassava and related species reveals extensive interspecific hybridization and genetic diversity.</title>
        <authorList>
            <person name="Bredeson J.V."/>
            <person name="Lyons J.B."/>
            <person name="Prochnik S.E."/>
            <person name="Wu G.A."/>
            <person name="Ha C.M."/>
            <person name="Edsinger-Gonzales E."/>
            <person name="Grimwood J."/>
            <person name="Schmutz J."/>
            <person name="Rabbi I.Y."/>
            <person name="Egesi C."/>
            <person name="Nauluvula P."/>
            <person name="Lebot V."/>
            <person name="Ndunguru J."/>
            <person name="Mkamilo G."/>
            <person name="Bart R.S."/>
            <person name="Setter T.L."/>
            <person name="Gleadow R.M."/>
            <person name="Kulakow P."/>
            <person name="Ferguson M.E."/>
            <person name="Rounsley S."/>
            <person name="Rokhsar D.S."/>
        </authorList>
    </citation>
    <scope>NUCLEOTIDE SEQUENCE [LARGE SCALE GENOMIC DNA]</scope>
    <source>
        <strain evidence="13">cv. AM560-2</strain>
    </source>
</reference>
<evidence type="ECO:0000256" key="7">
    <source>
        <dbReference type="ARBA" id="ARBA00022737"/>
    </source>
</evidence>
<evidence type="ECO:0000256" key="3">
    <source>
        <dbReference type="ARBA" id="ARBA00022448"/>
    </source>
</evidence>
<evidence type="ECO:0000256" key="6">
    <source>
        <dbReference type="ARBA" id="ARBA00022692"/>
    </source>
</evidence>
<dbReference type="InterPro" id="IPR047664">
    <property type="entry name" value="SWEET"/>
</dbReference>
<feature type="transmembrane region" description="Helical" evidence="10">
    <location>
        <begin position="103"/>
        <end position="125"/>
    </location>
</feature>
<keyword evidence="4" id="KW-1003">Cell membrane</keyword>
<comment type="subcellular location">
    <subcellularLocation>
        <location evidence="1 10">Cell membrane</location>
        <topology evidence="1 10">Multi-pass membrane protein</topology>
    </subcellularLocation>
</comment>
<dbReference type="GO" id="GO:0005886">
    <property type="term" value="C:plasma membrane"/>
    <property type="evidence" value="ECO:0007669"/>
    <property type="project" value="UniProtKB-SubCell"/>
</dbReference>
<dbReference type="FunFam" id="1.20.1280.290:FF:000001">
    <property type="entry name" value="Bidirectional sugar transporter SWEET"/>
    <property type="match status" value="1"/>
</dbReference>
<feature type="transmembrane region" description="Helical" evidence="10">
    <location>
        <begin position="162"/>
        <end position="184"/>
    </location>
</feature>
<evidence type="ECO:0000256" key="1">
    <source>
        <dbReference type="ARBA" id="ARBA00004651"/>
    </source>
</evidence>
<feature type="compositionally biased region" description="Basic and acidic residues" evidence="11">
    <location>
        <begin position="272"/>
        <end position="281"/>
    </location>
</feature>
<dbReference type="InterPro" id="IPR004316">
    <property type="entry name" value="SWEET_rpt"/>
</dbReference>
<evidence type="ECO:0000313" key="13">
    <source>
        <dbReference type="Proteomes" id="UP000091857"/>
    </source>
</evidence>
<evidence type="ECO:0000313" key="12">
    <source>
        <dbReference type="EMBL" id="OAY30645.1"/>
    </source>
</evidence>
<keyword evidence="7" id="KW-0677">Repeat</keyword>
<dbReference type="GO" id="GO:0051119">
    <property type="term" value="F:sugar transmembrane transporter activity"/>
    <property type="evidence" value="ECO:0000318"/>
    <property type="project" value="GO_Central"/>
</dbReference>
<gene>
    <name evidence="12" type="ORF">MANES_14G047800v8</name>
</gene>
<dbReference type="Gene3D" id="1.20.1280.290">
    <property type="match status" value="2"/>
</dbReference>
<dbReference type="EMBL" id="CM004400">
    <property type="protein sequence ID" value="OAY30645.1"/>
    <property type="molecule type" value="Genomic_DNA"/>
</dbReference>
<keyword evidence="9 10" id="KW-0472">Membrane</keyword>
<evidence type="ECO:0000256" key="8">
    <source>
        <dbReference type="ARBA" id="ARBA00022989"/>
    </source>
</evidence>
<proteinExistence type="inferred from homology"/>
<evidence type="ECO:0000256" key="4">
    <source>
        <dbReference type="ARBA" id="ARBA00022475"/>
    </source>
</evidence>
<feature type="transmembrane region" description="Helical" evidence="10">
    <location>
        <begin position="190"/>
        <end position="211"/>
    </location>
</feature>
<evidence type="ECO:0000256" key="10">
    <source>
        <dbReference type="RuleBase" id="RU910715"/>
    </source>
</evidence>
<dbReference type="GO" id="GO:0008515">
    <property type="term" value="F:sucrose transmembrane transporter activity"/>
    <property type="evidence" value="ECO:0007669"/>
    <property type="project" value="UniProtKB-ARBA"/>
</dbReference>
<dbReference type="SMR" id="A0A2C9UIU4"/>
<dbReference type="OrthoDB" id="409725at2759"/>
<feature type="transmembrane region" description="Helical" evidence="10">
    <location>
        <begin position="69"/>
        <end position="91"/>
    </location>
</feature>
<comment type="caution">
    <text evidence="12">The sequence shown here is derived from an EMBL/GenBank/DDBJ whole genome shotgun (WGS) entry which is preliminary data.</text>
</comment>
<evidence type="ECO:0000256" key="11">
    <source>
        <dbReference type="SAM" id="MobiDB-lite"/>
    </source>
</evidence>
<feature type="transmembrane region" description="Helical" evidence="10">
    <location>
        <begin position="131"/>
        <end position="150"/>
    </location>
</feature>
<keyword evidence="13" id="KW-1185">Reference proteome</keyword>
<protein>
    <recommendedName>
        <fullName evidence="10">Bidirectional sugar transporter SWEET</fullName>
    </recommendedName>
</protein>
<name>A0A2C9UIU4_MANES</name>
<dbReference type="GO" id="GO:0008643">
    <property type="term" value="P:carbohydrate transport"/>
    <property type="evidence" value="ECO:0000318"/>
    <property type="project" value="GO_Central"/>
</dbReference>
<sequence>MALHFTMAFAFGLLGNIISFLVCLAPMPTFYKIFKKKTSEGFQSLPYVIALFSAMLWLFYAIFANDATLLITINSATFLMETAYIVIYLFYASKKDRILTTKLVLLFNVFGFGLVFVIAMFLTHGKERVKVLGWICMVFALCVFVAPLGIVRKVIKTKSVEYMPFALSFFLTLSAIMWFFYGFLKKDVFVAIPNILGFIFGILQMLLYVIYRKPKNTLEKPTLDEISEHVIDVAKLSANACSEISSAVVAPENISNDNVQGNHVMEQPKQINPDKDLSDTV</sequence>
<evidence type="ECO:0000256" key="2">
    <source>
        <dbReference type="ARBA" id="ARBA00007809"/>
    </source>
</evidence>